<comment type="similarity">
    <text evidence="2">Belongs to the alpha-ketoglutarate dehydrogenase family.</text>
</comment>
<dbReference type="Gene3D" id="3.40.50.11610">
    <property type="entry name" value="Multifunctional 2-oxoglutarate metabolism enzyme, C-terminal domain"/>
    <property type="match status" value="1"/>
</dbReference>
<dbReference type="EMBL" id="LSYV01000003">
    <property type="protein sequence ID" value="KXZ56064.1"/>
    <property type="molecule type" value="Genomic_DNA"/>
</dbReference>
<dbReference type="STRING" id="33097.A0A150H1X7"/>
<dbReference type="Gene3D" id="1.10.287.1150">
    <property type="entry name" value="TPP helical domain"/>
    <property type="match status" value="1"/>
</dbReference>
<protein>
    <recommendedName>
        <fullName evidence="7">2-oxoglutarate dehydrogenase, mitochondrial</fullName>
        <ecNumber evidence="3">1.2.4.2</ecNumber>
    </recommendedName>
    <alternativeName>
        <fullName evidence="8">2-oxoglutarate dehydrogenase complex component E1</fullName>
    </alternativeName>
</protein>
<dbReference type="Proteomes" id="UP000075714">
    <property type="component" value="Unassembled WGS sequence"/>
</dbReference>
<dbReference type="GO" id="GO:0045252">
    <property type="term" value="C:oxoglutarate dehydrogenase complex"/>
    <property type="evidence" value="ECO:0007669"/>
    <property type="project" value="TreeGrafter"/>
</dbReference>
<keyword evidence="11" id="KW-1185">Reference proteome</keyword>
<dbReference type="SMART" id="SM00861">
    <property type="entry name" value="Transket_pyr"/>
    <property type="match status" value="1"/>
</dbReference>
<dbReference type="InterPro" id="IPR042179">
    <property type="entry name" value="KGD_C_sf"/>
</dbReference>
<evidence type="ECO:0000256" key="4">
    <source>
        <dbReference type="ARBA" id="ARBA00023002"/>
    </source>
</evidence>
<reference evidence="11" key="1">
    <citation type="journal article" date="2016" name="Nat. Commun.">
        <title>The Gonium pectorale genome demonstrates co-option of cell cycle regulation during the evolution of multicellularity.</title>
        <authorList>
            <person name="Hanschen E.R."/>
            <person name="Marriage T.N."/>
            <person name="Ferris P.J."/>
            <person name="Hamaji T."/>
            <person name="Toyoda A."/>
            <person name="Fujiyama A."/>
            <person name="Neme R."/>
            <person name="Noguchi H."/>
            <person name="Minakuchi Y."/>
            <person name="Suzuki M."/>
            <person name="Kawai-Toyooka H."/>
            <person name="Smith D.R."/>
            <person name="Sparks H."/>
            <person name="Anderson J."/>
            <person name="Bakaric R."/>
            <person name="Luria V."/>
            <person name="Karger A."/>
            <person name="Kirschner M.W."/>
            <person name="Durand P.M."/>
            <person name="Michod R.E."/>
            <person name="Nozaki H."/>
            <person name="Olson B.J."/>
        </authorList>
    </citation>
    <scope>NUCLEOTIDE SEQUENCE [LARGE SCALE GENOMIC DNA]</scope>
    <source>
        <strain evidence="11">NIES-2863</strain>
    </source>
</reference>
<organism evidence="10 11">
    <name type="scientific">Gonium pectorale</name>
    <name type="common">Green alga</name>
    <dbReference type="NCBI Taxonomy" id="33097"/>
    <lineage>
        <taxon>Eukaryota</taxon>
        <taxon>Viridiplantae</taxon>
        <taxon>Chlorophyta</taxon>
        <taxon>core chlorophytes</taxon>
        <taxon>Chlorophyceae</taxon>
        <taxon>CS clade</taxon>
        <taxon>Chlamydomonadales</taxon>
        <taxon>Volvocaceae</taxon>
        <taxon>Gonium</taxon>
    </lineage>
</organism>
<dbReference type="GO" id="GO:0030976">
    <property type="term" value="F:thiamine pyrophosphate binding"/>
    <property type="evidence" value="ECO:0007669"/>
    <property type="project" value="InterPro"/>
</dbReference>
<dbReference type="InterPro" id="IPR031717">
    <property type="entry name" value="ODO-1/KGD_C"/>
</dbReference>
<dbReference type="PANTHER" id="PTHR23152">
    <property type="entry name" value="2-OXOGLUTARATE DEHYDROGENASE"/>
    <property type="match status" value="1"/>
</dbReference>
<evidence type="ECO:0000256" key="3">
    <source>
        <dbReference type="ARBA" id="ARBA00012280"/>
    </source>
</evidence>
<dbReference type="SUPFAM" id="SSF52518">
    <property type="entry name" value="Thiamin diphosphate-binding fold (THDP-binding)"/>
    <property type="match status" value="2"/>
</dbReference>
<dbReference type="AlphaFoldDB" id="A0A150H1X7"/>
<evidence type="ECO:0000256" key="5">
    <source>
        <dbReference type="ARBA" id="ARBA00023052"/>
    </source>
</evidence>
<keyword evidence="4" id="KW-0560">Oxidoreductase</keyword>
<dbReference type="Pfam" id="PF00676">
    <property type="entry name" value="E1_dh"/>
    <property type="match status" value="2"/>
</dbReference>
<dbReference type="Pfam" id="PF02779">
    <property type="entry name" value="Transket_pyr"/>
    <property type="match status" value="1"/>
</dbReference>
<comment type="caution">
    <text evidence="10">The sequence shown here is derived from an EMBL/GenBank/DDBJ whole genome shotgun (WGS) entry which is preliminary data.</text>
</comment>
<dbReference type="GO" id="GO:0004591">
    <property type="term" value="F:oxoglutarate dehydrogenase (succinyl-transferring) activity"/>
    <property type="evidence" value="ECO:0007669"/>
    <property type="project" value="UniProtKB-EC"/>
</dbReference>
<gene>
    <name evidence="10" type="ORF">GPECTOR_2g946</name>
</gene>
<evidence type="ECO:0000256" key="2">
    <source>
        <dbReference type="ARBA" id="ARBA00006936"/>
    </source>
</evidence>
<dbReference type="OrthoDB" id="413077at2759"/>
<dbReference type="GO" id="GO:0006099">
    <property type="term" value="P:tricarboxylic acid cycle"/>
    <property type="evidence" value="ECO:0007669"/>
    <property type="project" value="TreeGrafter"/>
</dbReference>
<evidence type="ECO:0000313" key="11">
    <source>
        <dbReference type="Proteomes" id="UP000075714"/>
    </source>
</evidence>
<dbReference type="PANTHER" id="PTHR23152:SF4">
    <property type="entry name" value="2-OXOADIPATE DEHYDROGENASE COMPLEX COMPONENT E1"/>
    <property type="match status" value="1"/>
</dbReference>
<accession>A0A150H1X7</accession>
<dbReference type="InterPro" id="IPR029061">
    <property type="entry name" value="THDP-binding"/>
</dbReference>
<dbReference type="FunFam" id="3.40.50.12470:FF:000003">
    <property type="entry name" value="2-oxoglutarate dehydrogenase E1 component"/>
    <property type="match status" value="1"/>
</dbReference>
<dbReference type="InterPro" id="IPR011603">
    <property type="entry name" value="2oxoglutarate_DH_E1"/>
</dbReference>
<sequence>MAPLPSVVVRHAPALAVLPGFLASLPARLPPLLSLLHTSPGAITPAEAARAQAFSPAEAPAEPKPVPLAKLKGSFSGSTSVSYLEELEERFHRDPSSVDRTWQAFFRSLDQGVSGEAMAEALGAFEKGRPGKSPFSAAAISTQTVQESMRLLLLIRAYQVLGHFAADLDPLGISGHAHPPELDPAFWGFKETDLDREFFVGNWNQAGFLAEGRPTRTLREMLTRLQETYCGNIGYEYMHIPERDKCNWIRERIETIDQVQFTRAQKLHMLDRLTWSGMFETFLDNKYGVAERFGLEGGESLIPGVKAAVDTAADLGVQSIVIGMPHRGRLNVLANVVRKPMAQIFGEFAGKPPSAHEGVYTGTGDINYHLGTSSDRVTSRGSRVHLSLLSNPSHLEAINPVVLGKTRAKQYYSDDHERLKNMAILLHGDGAFSGQGIAWKSDVVVDLVCYRKLGHNEIDEPMFTQPLMYKKIKAKKHSHEMYAERLLAEGVVTEGEVCAIRDSIRSRLDEAFVAGWDYEAAFDSSLTSHWHGFMSPAQVSRIRNTGVPGDLLRTVGHAITALPEGFTPHRQIKKVYEQRRSMVDSGEGVDWALAEALAFATLLSEGNHVRLSGQDVERGTFSHRHAVLHDQHDGAKYVPLNHVFPGQKENSFTICNSSLSEFGVLGFELGYSYESPNSLVLWEGQFGDFANGAQVVFDQFLSSGEARWRRQSGLVCLLPHGYDGQGPEHSSARLERFLQMSDENPYEMPHHDEAQWFTGGHLGTQIQRANWQVVNCTTPANYYHVLRRQVHRQFRKPLIVMSPKYLLRHQQCKSPLNEFDDQPDDANIVGVRFKRVIMDDTGPQPKDRGPRPPIEPDVKRVVFCSGKVFYDLHAERAKQGKEGQVAIVRVEQLAPFPFDLVCREIRRYPNAQLLWCQEEPMNMGAYLHVQPRFDTCLREEGRPMMVGRMPYAGRPPSAATATGFGQVHAREQAQLINDALNVQYAYP</sequence>
<proteinExistence type="inferred from homology"/>
<dbReference type="Gene3D" id="3.40.50.12470">
    <property type="match status" value="1"/>
</dbReference>
<evidence type="ECO:0000256" key="8">
    <source>
        <dbReference type="ARBA" id="ARBA00042984"/>
    </source>
</evidence>
<dbReference type="GO" id="GO:0005739">
    <property type="term" value="C:mitochondrion"/>
    <property type="evidence" value="ECO:0007669"/>
    <property type="project" value="TreeGrafter"/>
</dbReference>
<evidence type="ECO:0000313" key="10">
    <source>
        <dbReference type="EMBL" id="KXZ56064.1"/>
    </source>
</evidence>
<name>A0A150H1X7_GONPE</name>
<keyword evidence="5" id="KW-0786">Thiamine pyrophosphate</keyword>
<feature type="domain" description="Transketolase-like pyrimidine-binding" evidence="9">
    <location>
        <begin position="589"/>
        <end position="809"/>
    </location>
</feature>
<dbReference type="InterPro" id="IPR032106">
    <property type="entry name" value="2-oxogl_dehyd_N"/>
</dbReference>
<evidence type="ECO:0000256" key="6">
    <source>
        <dbReference type="ARBA" id="ARBA00037426"/>
    </source>
</evidence>
<dbReference type="PIRSF" id="PIRSF000157">
    <property type="entry name" value="Oxoglu_dh_E1"/>
    <property type="match status" value="1"/>
</dbReference>
<dbReference type="Gene3D" id="3.40.50.970">
    <property type="match status" value="2"/>
</dbReference>
<dbReference type="Pfam" id="PF16870">
    <property type="entry name" value="OxoGdeHyase_C"/>
    <property type="match status" value="1"/>
</dbReference>
<dbReference type="EC" id="1.2.4.2" evidence="3"/>
<evidence type="ECO:0000259" key="9">
    <source>
        <dbReference type="SMART" id="SM00861"/>
    </source>
</evidence>
<comment type="cofactor">
    <cofactor evidence="1">
        <name>thiamine diphosphate</name>
        <dbReference type="ChEBI" id="CHEBI:58937"/>
    </cofactor>
</comment>
<evidence type="ECO:0000256" key="1">
    <source>
        <dbReference type="ARBA" id="ARBA00001964"/>
    </source>
</evidence>
<dbReference type="InterPro" id="IPR001017">
    <property type="entry name" value="DH_E1"/>
</dbReference>
<dbReference type="InterPro" id="IPR005475">
    <property type="entry name" value="Transketolase-like_Pyr-bd"/>
</dbReference>
<dbReference type="Pfam" id="PF16078">
    <property type="entry name" value="2-oxogl_dehyd_N"/>
    <property type="match status" value="1"/>
</dbReference>
<evidence type="ECO:0000256" key="7">
    <source>
        <dbReference type="ARBA" id="ARBA00040267"/>
    </source>
</evidence>
<comment type="function">
    <text evidence="6">The 2-oxoglutarate dehydrogenase complex catalyzes the overall conversion of 2-oxoglutarate to succinyl-CoA and CO(2). It contains multiple copies of three enzymatic components: 2-oxoglutarate dehydrogenase (E1), dihydrolipoamide succinyltransferase (E2) and lipoamide dehydrogenase (E3).</text>
</comment>